<feature type="chain" id="PRO_5043743827" evidence="1">
    <location>
        <begin position="27"/>
        <end position="58"/>
    </location>
</feature>
<gene>
    <name evidence="2" type="ORF">RND81_08G195900</name>
</gene>
<evidence type="ECO:0000256" key="1">
    <source>
        <dbReference type="SAM" id="SignalP"/>
    </source>
</evidence>
<sequence length="58" mass="5771">MVRLIRLILAMAVLAVFSIFSTSVIAAEAPSPATTSDGGSATPSFAAGLAVAVAAIFF</sequence>
<reference evidence="2" key="1">
    <citation type="submission" date="2024-03" db="EMBL/GenBank/DDBJ databases">
        <title>WGS assembly of Saponaria officinalis var. Norfolk2.</title>
        <authorList>
            <person name="Jenkins J."/>
            <person name="Shu S."/>
            <person name="Grimwood J."/>
            <person name="Barry K."/>
            <person name="Goodstein D."/>
            <person name="Schmutz J."/>
            <person name="Leebens-Mack J."/>
            <person name="Osbourn A."/>
        </authorList>
    </citation>
    <scope>NUCLEOTIDE SEQUENCE [LARGE SCALE GENOMIC DNA]</scope>
    <source>
        <strain evidence="2">JIC</strain>
    </source>
</reference>
<keyword evidence="3" id="KW-1185">Reference proteome</keyword>
<evidence type="ECO:0000313" key="3">
    <source>
        <dbReference type="Proteomes" id="UP001443914"/>
    </source>
</evidence>
<comment type="caution">
    <text evidence="2">The sequence shown here is derived from an EMBL/GenBank/DDBJ whole genome shotgun (WGS) entry which is preliminary data.</text>
</comment>
<proteinExistence type="predicted"/>
<dbReference type="EMBL" id="JBDFQZ010000008">
    <property type="protein sequence ID" value="KAK9699780.1"/>
    <property type="molecule type" value="Genomic_DNA"/>
</dbReference>
<feature type="signal peptide" evidence="1">
    <location>
        <begin position="1"/>
        <end position="26"/>
    </location>
</feature>
<accession>A0AAW1J9W3</accession>
<dbReference type="Proteomes" id="UP001443914">
    <property type="component" value="Unassembled WGS sequence"/>
</dbReference>
<organism evidence="2 3">
    <name type="scientific">Saponaria officinalis</name>
    <name type="common">Common soapwort</name>
    <name type="synonym">Lychnis saponaria</name>
    <dbReference type="NCBI Taxonomy" id="3572"/>
    <lineage>
        <taxon>Eukaryota</taxon>
        <taxon>Viridiplantae</taxon>
        <taxon>Streptophyta</taxon>
        <taxon>Embryophyta</taxon>
        <taxon>Tracheophyta</taxon>
        <taxon>Spermatophyta</taxon>
        <taxon>Magnoliopsida</taxon>
        <taxon>eudicotyledons</taxon>
        <taxon>Gunneridae</taxon>
        <taxon>Pentapetalae</taxon>
        <taxon>Caryophyllales</taxon>
        <taxon>Caryophyllaceae</taxon>
        <taxon>Caryophylleae</taxon>
        <taxon>Saponaria</taxon>
    </lineage>
</organism>
<evidence type="ECO:0000313" key="2">
    <source>
        <dbReference type="EMBL" id="KAK9699780.1"/>
    </source>
</evidence>
<name>A0AAW1J9W3_SAPOF</name>
<keyword evidence="1" id="KW-0732">Signal</keyword>
<dbReference type="AlphaFoldDB" id="A0AAW1J9W3"/>
<protein>
    <submittedName>
        <fullName evidence="2">Uncharacterized protein</fullName>
    </submittedName>
</protein>